<dbReference type="CDD" id="cd05244">
    <property type="entry name" value="BVR-B_like_SDR_a"/>
    <property type="match status" value="1"/>
</dbReference>
<proteinExistence type="predicted"/>
<dbReference type="InterPro" id="IPR036291">
    <property type="entry name" value="NAD(P)-bd_dom_sf"/>
</dbReference>
<dbReference type="EMBL" id="AZFA01000009">
    <property type="protein sequence ID" value="KRL66937.1"/>
    <property type="molecule type" value="Genomic_DNA"/>
</dbReference>
<name>A0A0R1SE37_9LACO</name>
<reference evidence="2 3" key="1">
    <citation type="journal article" date="2015" name="Genome Announc.">
        <title>Expanding the biotechnology potential of lactobacilli through comparative genomics of 213 strains and associated genera.</title>
        <authorList>
            <person name="Sun Z."/>
            <person name="Harris H.M."/>
            <person name="McCann A."/>
            <person name="Guo C."/>
            <person name="Argimon S."/>
            <person name="Zhang W."/>
            <person name="Yang X."/>
            <person name="Jeffery I.B."/>
            <person name="Cooney J.C."/>
            <person name="Kagawa T.F."/>
            <person name="Liu W."/>
            <person name="Song Y."/>
            <person name="Salvetti E."/>
            <person name="Wrobel A."/>
            <person name="Rasinkangas P."/>
            <person name="Parkhill J."/>
            <person name="Rea M.C."/>
            <person name="O'Sullivan O."/>
            <person name="Ritari J."/>
            <person name="Douillard F.P."/>
            <person name="Paul Ross R."/>
            <person name="Yang R."/>
            <person name="Briner A.E."/>
            <person name="Felis G.E."/>
            <person name="de Vos W.M."/>
            <person name="Barrangou R."/>
            <person name="Klaenhammer T.R."/>
            <person name="Caufield P.W."/>
            <person name="Cui Y."/>
            <person name="Zhang H."/>
            <person name="O'Toole P.W."/>
        </authorList>
    </citation>
    <scope>NUCLEOTIDE SEQUENCE [LARGE SCALE GENOMIC DNA]</scope>
    <source>
        <strain evidence="2 3">DSM 14857</strain>
    </source>
</reference>
<feature type="domain" description="NAD(P)-binding" evidence="1">
    <location>
        <begin position="7"/>
        <end position="192"/>
    </location>
</feature>
<dbReference type="OrthoDB" id="9785372at2"/>
<dbReference type="Proteomes" id="UP000051647">
    <property type="component" value="Unassembled WGS sequence"/>
</dbReference>
<protein>
    <recommendedName>
        <fullName evidence="1">NAD(P)-binding domain-containing protein</fullName>
    </recommendedName>
</protein>
<dbReference type="AlphaFoldDB" id="A0A0R1SE37"/>
<dbReference type="Gene3D" id="3.40.50.720">
    <property type="entry name" value="NAD(P)-binding Rossmann-like Domain"/>
    <property type="match status" value="1"/>
</dbReference>
<dbReference type="InterPro" id="IPR016040">
    <property type="entry name" value="NAD(P)-bd_dom"/>
</dbReference>
<sequence length="206" mass="22817">MKIGVIGANGKEGSLITAEAARRGHEVTSIVRSADKSTTDAYLVRDVYDLTTDDLKDFDVVVDAIGFSGPKVKKFVPSTQHLIDILTDTKVRLLVVGGAGSLYMDQKHDQQLYQTADFPAAVKPLSQEMGNALDLLRKSSLNWTYISPAANFNYQAKRTGQYVLAGEELTFDKDGQSEISYADYAIAMVDEIEQAKHQHERISVRW</sequence>
<dbReference type="SUPFAM" id="SSF51735">
    <property type="entry name" value="NAD(P)-binding Rossmann-fold domains"/>
    <property type="match status" value="1"/>
</dbReference>
<organism evidence="2 3">
    <name type="scientific">Companilactobacillus versmoldensis DSM 14857 = KCTC 3814</name>
    <dbReference type="NCBI Taxonomy" id="1423815"/>
    <lineage>
        <taxon>Bacteria</taxon>
        <taxon>Bacillati</taxon>
        <taxon>Bacillota</taxon>
        <taxon>Bacilli</taxon>
        <taxon>Lactobacillales</taxon>
        <taxon>Lactobacillaceae</taxon>
        <taxon>Companilactobacillus</taxon>
    </lineage>
</organism>
<dbReference type="PANTHER" id="PTHR43355:SF2">
    <property type="entry name" value="FLAVIN REDUCTASE (NADPH)"/>
    <property type="match status" value="1"/>
</dbReference>
<evidence type="ECO:0000313" key="2">
    <source>
        <dbReference type="EMBL" id="KRL66937.1"/>
    </source>
</evidence>
<dbReference type="InterPro" id="IPR051606">
    <property type="entry name" value="Polyketide_Oxido-like"/>
</dbReference>
<dbReference type="RefSeq" id="WP_010624700.1">
    <property type="nucleotide sequence ID" value="NZ_AZFA01000009.1"/>
</dbReference>
<keyword evidence="3" id="KW-1185">Reference proteome</keyword>
<dbReference type="PATRIC" id="fig|1423815.3.peg.2321"/>
<dbReference type="Pfam" id="PF13460">
    <property type="entry name" value="NAD_binding_10"/>
    <property type="match status" value="1"/>
</dbReference>
<dbReference type="eggNOG" id="COG2910">
    <property type="taxonomic scope" value="Bacteria"/>
</dbReference>
<evidence type="ECO:0000313" key="3">
    <source>
        <dbReference type="Proteomes" id="UP000051647"/>
    </source>
</evidence>
<gene>
    <name evidence="2" type="ORF">FC27_GL002263</name>
</gene>
<accession>A0A0R1SE37</accession>
<dbReference type="GO" id="GO:0016646">
    <property type="term" value="F:oxidoreductase activity, acting on the CH-NH group of donors, NAD or NADP as acceptor"/>
    <property type="evidence" value="ECO:0007669"/>
    <property type="project" value="TreeGrafter"/>
</dbReference>
<dbReference type="STRING" id="1423815.FC27_GL002263"/>
<dbReference type="PANTHER" id="PTHR43355">
    <property type="entry name" value="FLAVIN REDUCTASE (NADPH)"/>
    <property type="match status" value="1"/>
</dbReference>
<comment type="caution">
    <text evidence="2">The sequence shown here is derived from an EMBL/GenBank/DDBJ whole genome shotgun (WGS) entry which is preliminary data.</text>
</comment>
<evidence type="ECO:0000259" key="1">
    <source>
        <dbReference type="Pfam" id="PF13460"/>
    </source>
</evidence>